<evidence type="ECO:0000256" key="3">
    <source>
        <dbReference type="SAM" id="Phobius"/>
    </source>
</evidence>
<dbReference type="CDD" id="cd13905">
    <property type="entry name" value="CuRO_3_tcLLC2_insect_like"/>
    <property type="match status" value="1"/>
</dbReference>
<dbReference type="GO" id="GO:0005886">
    <property type="term" value="C:plasma membrane"/>
    <property type="evidence" value="ECO:0007669"/>
    <property type="project" value="TreeGrafter"/>
</dbReference>
<keyword evidence="3" id="KW-0472">Membrane</keyword>
<dbReference type="Gene3D" id="2.60.40.420">
    <property type="entry name" value="Cupredoxins - blue copper proteins"/>
    <property type="match status" value="1"/>
</dbReference>
<dbReference type="InterPro" id="IPR008972">
    <property type="entry name" value="Cupredoxin"/>
</dbReference>
<dbReference type="SUPFAM" id="SSF49503">
    <property type="entry name" value="Cupredoxins"/>
    <property type="match status" value="1"/>
</dbReference>
<evidence type="ECO:0000256" key="2">
    <source>
        <dbReference type="ARBA" id="ARBA00023002"/>
    </source>
</evidence>
<dbReference type="PANTHER" id="PTHR11709">
    <property type="entry name" value="MULTI-COPPER OXIDASE"/>
    <property type="match status" value="1"/>
</dbReference>
<dbReference type="PROSITE" id="PS00079">
    <property type="entry name" value="MULTICOPPER_OXIDASE1"/>
    <property type="match status" value="1"/>
</dbReference>
<evidence type="ECO:0000313" key="5">
    <source>
        <dbReference type="EnsemblMetazoa" id="GAUT046690-PA"/>
    </source>
</evidence>
<evidence type="ECO:0000313" key="6">
    <source>
        <dbReference type="Proteomes" id="UP000078200"/>
    </source>
</evidence>
<keyword evidence="1" id="KW-0479">Metal-binding</keyword>
<dbReference type="InterPro" id="IPR033138">
    <property type="entry name" value="Cu_oxidase_CS"/>
</dbReference>
<organism evidence="5 6">
    <name type="scientific">Glossina austeni</name>
    <name type="common">Savannah tsetse fly</name>
    <dbReference type="NCBI Taxonomy" id="7395"/>
    <lineage>
        <taxon>Eukaryota</taxon>
        <taxon>Metazoa</taxon>
        <taxon>Ecdysozoa</taxon>
        <taxon>Arthropoda</taxon>
        <taxon>Hexapoda</taxon>
        <taxon>Insecta</taxon>
        <taxon>Pterygota</taxon>
        <taxon>Neoptera</taxon>
        <taxon>Endopterygota</taxon>
        <taxon>Diptera</taxon>
        <taxon>Brachycera</taxon>
        <taxon>Muscomorpha</taxon>
        <taxon>Hippoboscoidea</taxon>
        <taxon>Glossinidae</taxon>
        <taxon>Glossina</taxon>
    </lineage>
</organism>
<keyword evidence="3" id="KW-1133">Transmembrane helix</keyword>
<feature type="transmembrane region" description="Helical" evidence="3">
    <location>
        <begin position="143"/>
        <end position="162"/>
    </location>
</feature>
<proteinExistence type="predicted"/>
<evidence type="ECO:0000256" key="1">
    <source>
        <dbReference type="ARBA" id="ARBA00022723"/>
    </source>
</evidence>
<dbReference type="EnsemblMetazoa" id="GAUT046690-RA">
    <property type="protein sequence ID" value="GAUT046690-PA"/>
    <property type="gene ID" value="GAUT046690"/>
</dbReference>
<dbReference type="Proteomes" id="UP000078200">
    <property type="component" value="Unassembled WGS sequence"/>
</dbReference>
<keyword evidence="3" id="KW-0812">Transmembrane</keyword>
<dbReference type="GO" id="GO:0006826">
    <property type="term" value="P:iron ion transport"/>
    <property type="evidence" value="ECO:0007669"/>
    <property type="project" value="TreeGrafter"/>
</dbReference>
<dbReference type="AlphaFoldDB" id="A0A1A9VT57"/>
<evidence type="ECO:0000259" key="4">
    <source>
        <dbReference type="Pfam" id="PF07731"/>
    </source>
</evidence>
<name>A0A1A9VT57_GLOAU</name>
<sequence length="190" mass="21670">MNPLDAQCNRDRNDAICVSQLKSAQEIDRGILSEKPDVKIFLPFRFYVYRPEELFQPNTYNRFLVQQPNLSHPFHLHGYGFSVVGIGRSPDMTVKKINLKHALDLDRRGLLNRQYNLPPTKDTIAVPNNGYVVLRFRADNPGFWLFHCHFLFHIVIGMNLILQVGTNADLPPVPPGFPTCGDHTPPIPIN</sequence>
<dbReference type="PROSITE" id="PS00080">
    <property type="entry name" value="MULTICOPPER_OXIDASE2"/>
    <property type="match status" value="1"/>
</dbReference>
<keyword evidence="6" id="KW-1185">Reference proteome</keyword>
<dbReference type="GO" id="GO:0005507">
    <property type="term" value="F:copper ion binding"/>
    <property type="evidence" value="ECO:0007669"/>
    <property type="project" value="InterPro"/>
</dbReference>
<keyword evidence="2" id="KW-0560">Oxidoreductase</keyword>
<protein>
    <recommendedName>
        <fullName evidence="4">Plastocyanin-like domain-containing protein</fullName>
    </recommendedName>
</protein>
<feature type="domain" description="Plastocyanin-like" evidence="4">
    <location>
        <begin position="63"/>
        <end position="165"/>
    </location>
</feature>
<accession>A0A1A9VT57</accession>
<dbReference type="GO" id="GO:0016491">
    <property type="term" value="F:oxidoreductase activity"/>
    <property type="evidence" value="ECO:0007669"/>
    <property type="project" value="UniProtKB-KW"/>
</dbReference>
<dbReference type="STRING" id="7395.A0A1A9VT57"/>
<reference evidence="5" key="1">
    <citation type="submission" date="2020-05" db="UniProtKB">
        <authorList>
            <consortium name="EnsemblMetazoa"/>
        </authorList>
    </citation>
    <scope>IDENTIFICATION</scope>
    <source>
        <strain evidence="5">TTRI</strain>
    </source>
</reference>
<dbReference type="Pfam" id="PF07731">
    <property type="entry name" value="Cu-oxidase_2"/>
    <property type="match status" value="1"/>
</dbReference>
<dbReference type="PANTHER" id="PTHR11709:SF232">
    <property type="entry name" value="STRAW, ISOFORM G"/>
    <property type="match status" value="1"/>
</dbReference>
<dbReference type="InterPro" id="IPR002355">
    <property type="entry name" value="Cu_oxidase_Cu_BS"/>
</dbReference>
<dbReference type="VEuPathDB" id="VectorBase:GAUT046690"/>
<dbReference type="InterPro" id="IPR045087">
    <property type="entry name" value="Cu-oxidase_fam"/>
</dbReference>
<dbReference type="InterPro" id="IPR011706">
    <property type="entry name" value="Cu-oxidase_C"/>
</dbReference>